<gene>
    <name evidence="1" type="ORF">BN990_04122</name>
</gene>
<dbReference type="AlphaFoldDB" id="A0A024QHQ5"/>
<dbReference type="InterPro" id="IPR003751">
    <property type="entry name" value="CsrA"/>
</dbReference>
<dbReference type="RefSeq" id="WP_081856189.1">
    <property type="nucleotide sequence ID" value="NZ_BNER01000008.1"/>
</dbReference>
<dbReference type="STRING" id="1462526.BN990_04122"/>
<comment type="caution">
    <text evidence="1">The sequence shown here is derived from an EMBL/GenBank/DDBJ whole genome shotgun (WGS) entry which is preliminary data.</text>
</comment>
<dbReference type="Pfam" id="PF02599">
    <property type="entry name" value="CsrA"/>
    <property type="match status" value="1"/>
</dbReference>
<dbReference type="InterPro" id="IPR036107">
    <property type="entry name" value="CsrA_sf"/>
</dbReference>
<reference evidence="1 2" key="1">
    <citation type="submission" date="2014-03" db="EMBL/GenBank/DDBJ databases">
        <authorList>
            <person name="Urmite Genomes U."/>
        </authorList>
    </citation>
    <scope>NUCLEOTIDE SEQUENCE [LARGE SCALE GENOMIC DNA]</scope>
    <source>
        <strain evidence="1 2">Vm-5</strain>
    </source>
</reference>
<sequence>MALQIRRNEGEKFLIVNEKGEKIEIKILEEHGHKQIPLSIEAPPNYKIWREEIYKEE</sequence>
<keyword evidence="2" id="KW-1185">Reference proteome</keyword>
<dbReference type="SUPFAM" id="SSF117130">
    <property type="entry name" value="CsrA-like"/>
    <property type="match status" value="1"/>
</dbReference>
<dbReference type="EMBL" id="CCDP010000003">
    <property type="protein sequence ID" value="CDQ41745.1"/>
    <property type="molecule type" value="Genomic_DNA"/>
</dbReference>
<accession>A0A024QHQ5</accession>
<organism evidence="1 2">
    <name type="scientific">Virgibacillus massiliensis</name>
    <dbReference type="NCBI Taxonomy" id="1462526"/>
    <lineage>
        <taxon>Bacteria</taxon>
        <taxon>Bacillati</taxon>
        <taxon>Bacillota</taxon>
        <taxon>Bacilli</taxon>
        <taxon>Bacillales</taxon>
        <taxon>Bacillaceae</taxon>
        <taxon>Virgibacillus</taxon>
    </lineage>
</organism>
<dbReference type="Proteomes" id="UP000028875">
    <property type="component" value="Unassembled WGS sequence"/>
</dbReference>
<dbReference type="Gene3D" id="2.60.40.4380">
    <property type="entry name" value="Translational regulator CsrA"/>
    <property type="match status" value="1"/>
</dbReference>
<proteinExistence type="predicted"/>
<evidence type="ECO:0000313" key="2">
    <source>
        <dbReference type="Proteomes" id="UP000028875"/>
    </source>
</evidence>
<reference evidence="2" key="2">
    <citation type="submission" date="2014-05" db="EMBL/GenBank/DDBJ databases">
        <title>Draft genome sequence of Virgibacillus massiliensis Vm-5.</title>
        <authorList>
            <person name="Khelaifia S."/>
            <person name="Croce O."/>
            <person name="Lagier J.C."/>
            <person name="Raoult D."/>
        </authorList>
    </citation>
    <scope>NUCLEOTIDE SEQUENCE [LARGE SCALE GENOMIC DNA]</scope>
    <source>
        <strain evidence="2">Vm-5</strain>
    </source>
</reference>
<evidence type="ECO:0000313" key="1">
    <source>
        <dbReference type="EMBL" id="CDQ41745.1"/>
    </source>
</evidence>
<dbReference type="GO" id="GO:0003723">
    <property type="term" value="F:RNA binding"/>
    <property type="evidence" value="ECO:0007669"/>
    <property type="project" value="InterPro"/>
</dbReference>
<name>A0A024QHQ5_9BACI</name>
<dbReference type="GO" id="GO:0006402">
    <property type="term" value="P:mRNA catabolic process"/>
    <property type="evidence" value="ECO:0007669"/>
    <property type="project" value="InterPro"/>
</dbReference>
<protein>
    <submittedName>
        <fullName evidence="1">Carbon storage regulator</fullName>
    </submittedName>
</protein>
<dbReference type="GO" id="GO:0006109">
    <property type="term" value="P:regulation of carbohydrate metabolic process"/>
    <property type="evidence" value="ECO:0007669"/>
    <property type="project" value="InterPro"/>
</dbReference>